<reference evidence="2 3" key="1">
    <citation type="submission" date="2021-05" db="EMBL/GenBank/DDBJ databases">
        <title>Novel species in genus Cellulomonas.</title>
        <authorList>
            <person name="Zhang G."/>
        </authorList>
    </citation>
    <scope>NUCLEOTIDE SEQUENCE [LARGE SCALE GENOMIC DNA]</scope>
    <source>
        <strain evidence="3">zg-ZUI222</strain>
    </source>
</reference>
<organism evidence="2 3">
    <name type="scientific">Cellulomonas wangleii</name>
    <dbReference type="NCBI Taxonomy" id="2816956"/>
    <lineage>
        <taxon>Bacteria</taxon>
        <taxon>Bacillati</taxon>
        <taxon>Actinomycetota</taxon>
        <taxon>Actinomycetes</taxon>
        <taxon>Micrococcales</taxon>
        <taxon>Cellulomonadaceae</taxon>
        <taxon>Cellulomonas</taxon>
    </lineage>
</organism>
<evidence type="ECO:0000313" key="2">
    <source>
        <dbReference type="EMBL" id="QVI63225.1"/>
    </source>
</evidence>
<proteinExistence type="predicted"/>
<sequence>MSIVDDAIAQDVRTYAAQVREALADLDREQVDDLTDGLEANLTDALADERRAHRGSLVDEFGTPATYAAELRSAAGLAPAEPVPGRVGRVGRLLRAPDRRVREAASRVLARLRREPWWPPVEDLATDLRPVWWVLRGWVVYQVVVHMLGVESAWLPRHLAGALLLGGLVLVSAQIGRGEWFASPRARERMQLVSVLAAVALVPVGATVAGHDGWLRAEAWAYRHADAGPSHVQVQEVPVDGVVVGGMPVSNLFVYDAAGNPLTDVQIYDDRGRQVRTTYDDGQSPWSRPDSDEAWYFAPAATQDGRTRWNVYPLRGWPESAFENDAETGEWRARTGVQALTPPYPFAKAPTLAVPGDGADGAASDEATDDATDGAGEPADGTTDDVAPTSPTTVTATRAAPGTP</sequence>
<accession>A0ABX8D702</accession>
<keyword evidence="3" id="KW-1185">Reference proteome</keyword>
<dbReference type="RefSeq" id="WP_207341546.1">
    <property type="nucleotide sequence ID" value="NZ_CP074405.1"/>
</dbReference>
<protein>
    <submittedName>
        <fullName evidence="2">Uncharacterized protein</fullName>
    </submittedName>
</protein>
<evidence type="ECO:0000313" key="3">
    <source>
        <dbReference type="Proteomes" id="UP000677804"/>
    </source>
</evidence>
<dbReference type="Proteomes" id="UP000677804">
    <property type="component" value="Chromosome"/>
</dbReference>
<feature type="compositionally biased region" description="Low complexity" evidence="1">
    <location>
        <begin position="355"/>
        <end position="365"/>
    </location>
</feature>
<name>A0ABX8D702_9CELL</name>
<gene>
    <name evidence="2" type="ORF">KG103_04820</name>
</gene>
<evidence type="ECO:0000256" key="1">
    <source>
        <dbReference type="SAM" id="MobiDB-lite"/>
    </source>
</evidence>
<feature type="region of interest" description="Disordered" evidence="1">
    <location>
        <begin position="348"/>
        <end position="404"/>
    </location>
</feature>
<feature type="compositionally biased region" description="Low complexity" evidence="1">
    <location>
        <begin position="373"/>
        <end position="404"/>
    </location>
</feature>
<dbReference type="EMBL" id="CP074405">
    <property type="protein sequence ID" value="QVI63225.1"/>
    <property type="molecule type" value="Genomic_DNA"/>
</dbReference>